<evidence type="ECO:0000256" key="3">
    <source>
        <dbReference type="ARBA" id="ARBA00023002"/>
    </source>
</evidence>
<dbReference type="InterPro" id="IPR004925">
    <property type="entry name" value="HpaB/PvcC/4-BUDH"/>
</dbReference>
<keyword evidence="1" id="KW-0285">Flavoprotein</keyword>
<name>A0A382L1H3_9ZZZZ</name>
<keyword evidence="2" id="KW-0274">FAD</keyword>
<feature type="non-terminal residue" evidence="6">
    <location>
        <position position="361"/>
    </location>
</feature>
<evidence type="ECO:0008006" key="7">
    <source>
        <dbReference type="Google" id="ProtNLM"/>
    </source>
</evidence>
<dbReference type="SUPFAM" id="SSF47203">
    <property type="entry name" value="Acyl-CoA dehydrogenase C-terminal domain-like"/>
    <property type="match status" value="1"/>
</dbReference>
<feature type="domain" description="HpaB/PvcC/4-BUDH C-terminal" evidence="4">
    <location>
        <begin position="279"/>
        <end position="361"/>
    </location>
</feature>
<dbReference type="InterPro" id="IPR024674">
    <property type="entry name" value="HpaB/PvcC/4-BUDH_N"/>
</dbReference>
<organism evidence="6">
    <name type="scientific">marine metagenome</name>
    <dbReference type="NCBI Taxonomy" id="408172"/>
    <lineage>
        <taxon>unclassified sequences</taxon>
        <taxon>metagenomes</taxon>
        <taxon>ecological metagenomes</taxon>
    </lineage>
</organism>
<dbReference type="EMBL" id="UINC01084199">
    <property type="protein sequence ID" value="SVC30616.1"/>
    <property type="molecule type" value="Genomic_DNA"/>
</dbReference>
<evidence type="ECO:0000256" key="1">
    <source>
        <dbReference type="ARBA" id="ARBA00022630"/>
    </source>
</evidence>
<proteinExistence type="predicted"/>
<gene>
    <name evidence="6" type="ORF">METZ01_LOCUS283470</name>
</gene>
<dbReference type="InterPro" id="IPR009100">
    <property type="entry name" value="AcylCoA_DH/oxidase_NM_dom_sf"/>
</dbReference>
<protein>
    <recommendedName>
        <fullName evidence="7">HpaB/PvcC/4-BUDH N-terminal domain-containing protein</fullName>
    </recommendedName>
</protein>
<dbReference type="Gene3D" id="1.10.3140.10">
    <property type="entry name" value="4-hydroxybutyryl-coa dehydratase, domain 1"/>
    <property type="match status" value="1"/>
</dbReference>
<accession>A0A382L1H3</accession>
<dbReference type="InterPro" id="IPR046373">
    <property type="entry name" value="Acyl-CoA_Oxase/DH_mid-dom_sf"/>
</dbReference>
<evidence type="ECO:0000259" key="5">
    <source>
        <dbReference type="Pfam" id="PF11794"/>
    </source>
</evidence>
<dbReference type="PANTHER" id="PTHR36117:SF3">
    <property type="entry name" value="4-HYDROXYPHENYLACETATE 3-MONOOXYGENASE-RELATED"/>
    <property type="match status" value="1"/>
</dbReference>
<dbReference type="AlphaFoldDB" id="A0A382L1H3"/>
<dbReference type="Pfam" id="PF11794">
    <property type="entry name" value="HpaB_N"/>
    <property type="match status" value="1"/>
</dbReference>
<dbReference type="Gene3D" id="2.40.110.10">
    <property type="entry name" value="Butyryl-CoA Dehydrogenase, subunit A, domain 2"/>
    <property type="match status" value="1"/>
</dbReference>
<sequence length="361" mass="40819">MPRDGQAYLSRIANDGRDARHLGEKVSDVTTHPQFKNTVASYAELYDFQCRPENLAHMTFESPDSGDRVNRAWYCPRSYEELVSRREAMVSWNEVHYGFLGRSPDHVASTLAGLYMGLDTFEGYDPARAGALADYYRYARDNDLFVTYTIINPQGDRTRQVHDQADEFMTMRVLDRDAKGIVVKGAKMLGTSCLMADEVFVSCIQPLGEGDEPYAVSCVIPMNTAGLTIMSRKSYEGAAHSVFDNPLSSRYDENDALLYFNEVHIPWERVFVVDNPEMCQRQFHDTPCYRFEEYQAVVRLMVKLRFLVALARRITEVNGTVAISSVRETLGELASEAATVEAFVKAIEVNGTLDHNGYYVP</sequence>
<evidence type="ECO:0000313" key="6">
    <source>
        <dbReference type="EMBL" id="SVC30616.1"/>
    </source>
</evidence>
<reference evidence="6" key="1">
    <citation type="submission" date="2018-05" db="EMBL/GenBank/DDBJ databases">
        <authorList>
            <person name="Lanie J.A."/>
            <person name="Ng W.-L."/>
            <person name="Kazmierczak K.M."/>
            <person name="Andrzejewski T.M."/>
            <person name="Davidsen T.M."/>
            <person name="Wayne K.J."/>
            <person name="Tettelin H."/>
            <person name="Glass J.I."/>
            <person name="Rusch D."/>
            <person name="Podicherti R."/>
            <person name="Tsui H.-C.T."/>
            <person name="Winkler M.E."/>
        </authorList>
    </citation>
    <scope>NUCLEOTIDE SEQUENCE</scope>
</reference>
<dbReference type="InterPro" id="IPR036250">
    <property type="entry name" value="AcylCo_DH-like_C"/>
</dbReference>
<dbReference type="Pfam" id="PF03241">
    <property type="entry name" value="HpaB"/>
    <property type="match status" value="1"/>
</dbReference>
<dbReference type="Gene3D" id="1.20.140.10">
    <property type="entry name" value="Butyryl-CoA Dehydrogenase, subunit A, domain 3"/>
    <property type="match status" value="1"/>
</dbReference>
<dbReference type="GO" id="GO:0016627">
    <property type="term" value="F:oxidoreductase activity, acting on the CH-CH group of donors"/>
    <property type="evidence" value="ECO:0007669"/>
    <property type="project" value="InterPro"/>
</dbReference>
<keyword evidence="3" id="KW-0560">Oxidoreductase</keyword>
<evidence type="ECO:0000259" key="4">
    <source>
        <dbReference type="Pfam" id="PF03241"/>
    </source>
</evidence>
<dbReference type="SUPFAM" id="SSF56645">
    <property type="entry name" value="Acyl-CoA dehydrogenase NM domain-like"/>
    <property type="match status" value="1"/>
</dbReference>
<dbReference type="InterPro" id="IPR024719">
    <property type="entry name" value="HpaB/PvcC/4-BUDH_C"/>
</dbReference>
<dbReference type="PANTHER" id="PTHR36117">
    <property type="entry name" value="4-HYDROXYPHENYLACETATE 3-MONOOXYGENASE-RELATED"/>
    <property type="match status" value="1"/>
</dbReference>
<feature type="domain" description="HpaB/PvcC/4-BUDH N-terminal" evidence="5">
    <location>
        <begin position="5"/>
        <end position="272"/>
    </location>
</feature>
<evidence type="ECO:0000256" key="2">
    <source>
        <dbReference type="ARBA" id="ARBA00022827"/>
    </source>
</evidence>